<evidence type="ECO:0000256" key="5">
    <source>
        <dbReference type="SAM" id="Coils"/>
    </source>
</evidence>
<evidence type="ECO:0000256" key="3">
    <source>
        <dbReference type="ARBA" id="ARBA00022833"/>
    </source>
</evidence>
<dbReference type="SUPFAM" id="SSF57850">
    <property type="entry name" value="RING/U-box"/>
    <property type="match status" value="1"/>
</dbReference>
<evidence type="ECO:0000256" key="2">
    <source>
        <dbReference type="ARBA" id="ARBA00022771"/>
    </source>
</evidence>
<dbReference type="Proteomes" id="UP000663870">
    <property type="component" value="Unassembled WGS sequence"/>
</dbReference>
<dbReference type="GO" id="GO:0008270">
    <property type="term" value="F:zinc ion binding"/>
    <property type="evidence" value="ECO:0007669"/>
    <property type="project" value="UniProtKB-KW"/>
</dbReference>
<evidence type="ECO:0000259" key="6">
    <source>
        <dbReference type="PROSITE" id="PS50089"/>
    </source>
</evidence>
<evidence type="ECO:0000256" key="4">
    <source>
        <dbReference type="PROSITE-ProRule" id="PRU00175"/>
    </source>
</evidence>
<evidence type="ECO:0000313" key="7">
    <source>
        <dbReference type="EMBL" id="CAF0848560.1"/>
    </source>
</evidence>
<dbReference type="Pfam" id="PF00097">
    <property type="entry name" value="zf-C3HC4"/>
    <property type="match status" value="1"/>
</dbReference>
<dbReference type="Proteomes" id="UP000663854">
    <property type="component" value="Unassembled WGS sequence"/>
</dbReference>
<dbReference type="InterPro" id="IPR013083">
    <property type="entry name" value="Znf_RING/FYVE/PHD"/>
</dbReference>
<feature type="domain" description="RING-type" evidence="6">
    <location>
        <begin position="7"/>
        <end position="45"/>
    </location>
</feature>
<evidence type="ECO:0000313" key="9">
    <source>
        <dbReference type="Proteomes" id="UP000663854"/>
    </source>
</evidence>
<protein>
    <recommendedName>
        <fullName evidence="6">RING-type domain-containing protein</fullName>
    </recommendedName>
</protein>
<feature type="coiled-coil region" evidence="5">
    <location>
        <begin position="185"/>
        <end position="229"/>
    </location>
</feature>
<keyword evidence="2 4" id="KW-0863">Zinc-finger</keyword>
<keyword evidence="10" id="KW-1185">Reference proteome</keyword>
<dbReference type="PROSITE" id="PS50089">
    <property type="entry name" value="ZF_RING_2"/>
    <property type="match status" value="1"/>
</dbReference>
<dbReference type="EMBL" id="CAJNOL010000593">
    <property type="protein sequence ID" value="CAF1129894.1"/>
    <property type="molecule type" value="Genomic_DNA"/>
</dbReference>
<dbReference type="InterPro" id="IPR017907">
    <property type="entry name" value="Znf_RING_CS"/>
</dbReference>
<sequence>MESFVQCHYCKKDLNNPLELVCRHSYCTDCLKKEIQNDKIICPICGTEHTALAASLSSASQDKLATYVIGLNSGEPYSVITDDAPATIVAACSECRNTTDLRPCFHCGKPLCADCRTKHYESQKKEVDKSITSLMTTTNELIVLAQALNTSRTGRIQEYKTIKEQVSTHVKDLVKKLHDDEQVLQKKLDATIQAENEKIAVTERERQYLEKNKAALDQVMEKYRNETNQMILIKMHKDYLDSAPVWKDRLHAHANRISTKKEEELHFHPIPLGTNDGLVGKLTASKNVNVNAPSNDSHLPSLKNPTGSRSCIIL</sequence>
<name>A0A813W1D9_9BILA</name>
<dbReference type="EMBL" id="CAJNOH010000080">
    <property type="protein sequence ID" value="CAF0848560.1"/>
    <property type="molecule type" value="Genomic_DNA"/>
</dbReference>
<dbReference type="SMART" id="SM00184">
    <property type="entry name" value="RING"/>
    <property type="match status" value="1"/>
</dbReference>
<keyword evidence="1" id="KW-0479">Metal-binding</keyword>
<dbReference type="InterPro" id="IPR018957">
    <property type="entry name" value="Znf_C3HC4_RING-type"/>
</dbReference>
<keyword evidence="5" id="KW-0175">Coiled coil</keyword>
<organism evidence="7 9">
    <name type="scientific">Rotaria sordida</name>
    <dbReference type="NCBI Taxonomy" id="392033"/>
    <lineage>
        <taxon>Eukaryota</taxon>
        <taxon>Metazoa</taxon>
        <taxon>Spiralia</taxon>
        <taxon>Gnathifera</taxon>
        <taxon>Rotifera</taxon>
        <taxon>Eurotatoria</taxon>
        <taxon>Bdelloidea</taxon>
        <taxon>Philodinida</taxon>
        <taxon>Philodinidae</taxon>
        <taxon>Rotaria</taxon>
    </lineage>
</organism>
<evidence type="ECO:0000313" key="8">
    <source>
        <dbReference type="EMBL" id="CAF1129894.1"/>
    </source>
</evidence>
<dbReference type="AlphaFoldDB" id="A0A813W1D9"/>
<evidence type="ECO:0000313" key="10">
    <source>
        <dbReference type="Proteomes" id="UP000663870"/>
    </source>
</evidence>
<dbReference type="PROSITE" id="PS00518">
    <property type="entry name" value="ZF_RING_1"/>
    <property type="match status" value="1"/>
</dbReference>
<comment type="caution">
    <text evidence="7">The sequence shown here is derived from an EMBL/GenBank/DDBJ whole genome shotgun (WGS) entry which is preliminary data.</text>
</comment>
<gene>
    <name evidence="8" type="ORF">JXQ802_LOCUS20647</name>
    <name evidence="7" type="ORF">PYM288_LOCUS6942</name>
</gene>
<keyword evidence="3" id="KW-0862">Zinc</keyword>
<proteinExistence type="predicted"/>
<dbReference type="InterPro" id="IPR001841">
    <property type="entry name" value="Znf_RING"/>
</dbReference>
<reference evidence="7" key="1">
    <citation type="submission" date="2021-02" db="EMBL/GenBank/DDBJ databases">
        <authorList>
            <person name="Nowell W R."/>
        </authorList>
    </citation>
    <scope>NUCLEOTIDE SEQUENCE</scope>
</reference>
<dbReference type="Gene3D" id="3.30.40.10">
    <property type="entry name" value="Zinc/RING finger domain, C3HC4 (zinc finger)"/>
    <property type="match status" value="1"/>
</dbReference>
<evidence type="ECO:0000256" key="1">
    <source>
        <dbReference type="ARBA" id="ARBA00022723"/>
    </source>
</evidence>
<dbReference type="Gene3D" id="3.40.50.300">
    <property type="entry name" value="P-loop containing nucleotide triphosphate hydrolases"/>
    <property type="match status" value="1"/>
</dbReference>
<dbReference type="InterPro" id="IPR027417">
    <property type="entry name" value="P-loop_NTPase"/>
</dbReference>
<accession>A0A813W1D9</accession>